<dbReference type="GeneID" id="41073975"/>
<keyword evidence="4" id="KW-0812">Transmembrane</keyword>
<dbReference type="Pfam" id="PF07670">
    <property type="entry name" value="Gate"/>
    <property type="match status" value="1"/>
</dbReference>
<dbReference type="PANTHER" id="PTHR10590">
    <property type="entry name" value="SODIUM/NUCLEOSIDE COTRANSPORTER"/>
    <property type="match status" value="1"/>
</dbReference>
<dbReference type="PANTHER" id="PTHR10590:SF13">
    <property type="entry name" value="NUCLEOSIDE PERMEASE NUPC"/>
    <property type="match status" value="1"/>
</dbReference>
<evidence type="ECO:0000256" key="4">
    <source>
        <dbReference type="ARBA" id="ARBA00022692"/>
    </source>
</evidence>
<evidence type="ECO:0000256" key="1">
    <source>
        <dbReference type="ARBA" id="ARBA00004651"/>
    </source>
</evidence>
<dbReference type="Pfam" id="PF07662">
    <property type="entry name" value="Nucleos_tra2_C"/>
    <property type="match status" value="1"/>
</dbReference>
<organism evidence="7 8">
    <name type="scientific">Staphylococcus hyicus</name>
    <dbReference type="NCBI Taxonomy" id="1284"/>
    <lineage>
        <taxon>Bacteria</taxon>
        <taxon>Bacillati</taxon>
        <taxon>Bacillota</taxon>
        <taxon>Bacilli</taxon>
        <taxon>Bacillales</taxon>
        <taxon>Staphylococcaceae</taxon>
        <taxon>Staphylococcus</taxon>
    </lineage>
</organism>
<comment type="caution">
    <text evidence="7">The sequence shown here is derived from an EMBL/GenBank/DDBJ whole genome shotgun (WGS) entry which is preliminary data.</text>
</comment>
<dbReference type="GO" id="GO:0005337">
    <property type="term" value="F:nucleoside transmembrane transporter activity"/>
    <property type="evidence" value="ECO:0007669"/>
    <property type="project" value="InterPro"/>
</dbReference>
<evidence type="ECO:0000256" key="5">
    <source>
        <dbReference type="ARBA" id="ARBA00022989"/>
    </source>
</evidence>
<proteinExistence type="inferred from homology"/>
<dbReference type="RefSeq" id="WP_039647069.1">
    <property type="nucleotide sequence ID" value="NZ_CP008747.1"/>
</dbReference>
<keyword evidence="3" id="KW-1003">Cell membrane</keyword>
<dbReference type="InterPro" id="IPR011642">
    <property type="entry name" value="Gate_dom"/>
</dbReference>
<dbReference type="STRING" id="1284.SHYC_11045"/>
<protein>
    <submittedName>
        <fullName evidence="7">NupC/NupG family nucleoside CNT transporter</fullName>
    </submittedName>
</protein>
<evidence type="ECO:0000256" key="6">
    <source>
        <dbReference type="ARBA" id="ARBA00023136"/>
    </source>
</evidence>
<evidence type="ECO:0000313" key="8">
    <source>
        <dbReference type="Proteomes" id="UP000285625"/>
    </source>
</evidence>
<comment type="subcellular location">
    <subcellularLocation>
        <location evidence="1">Cell membrane</location>
        <topology evidence="1">Multi-pass membrane protein</topology>
    </subcellularLocation>
</comment>
<evidence type="ECO:0000313" key="7">
    <source>
        <dbReference type="EMBL" id="RIO45528.1"/>
    </source>
</evidence>
<gene>
    <name evidence="7" type="ORF">BUZ57_07155</name>
</gene>
<dbReference type="GO" id="GO:0015293">
    <property type="term" value="F:symporter activity"/>
    <property type="evidence" value="ECO:0007669"/>
    <property type="project" value="TreeGrafter"/>
</dbReference>
<dbReference type="KEGG" id="shu:SHYC_11045"/>
<accession>A0A0A8HTC2</accession>
<dbReference type="GO" id="GO:0005886">
    <property type="term" value="C:plasma membrane"/>
    <property type="evidence" value="ECO:0007669"/>
    <property type="project" value="UniProtKB-SubCell"/>
</dbReference>
<evidence type="ECO:0000256" key="3">
    <source>
        <dbReference type="ARBA" id="ARBA00022475"/>
    </source>
</evidence>
<sequence length="401" mass="43104">MHILIGIVGILVFLGLAWIASSDKKNVRWHYIGLMLVIQMILAFILLKTTIGITIVGGIANGFAYLLKQAAEGVNFVFGGLANDGAMSFFLNVLLPIVFISALIGIMQYLKILPVIINVLGFLISKVNGMGRLESYNAVASAILGQSEVFISLKKQLPYIPKHRLYTLTASAMSTVSASIIGAYFTMVKPEYVVTAVVLNLFGGFIVASIVNPYKVNEKDDKLLIDEEKKQQSFFEMLGEYILDGFKVAVIVGAMLIGYIALITFLNSTIGGIIHFVSGGTLSWNFQTLIGFIFAPLAFLTGIPWSDAVDAGSIMATKLLSNEFVAMTELGKASGLSERALGIVSVFLVSFANFSSIGIISGAIKSLNDEKGDVVARFGLKLLFGATLVSFISATIAGFFI</sequence>
<dbReference type="HOGENOM" id="CLU_016813_0_0_9"/>
<keyword evidence="5" id="KW-1133">Transmembrane helix</keyword>
<comment type="similarity">
    <text evidence="2">Belongs to the concentrative nucleoside transporter (CNT) (TC 2.A.41) family.</text>
</comment>
<name>A0A0A8HTC2_STAHY</name>
<dbReference type="EMBL" id="QXVO01000019">
    <property type="protein sequence ID" value="RIO45528.1"/>
    <property type="molecule type" value="Genomic_DNA"/>
</dbReference>
<evidence type="ECO:0000256" key="2">
    <source>
        <dbReference type="ARBA" id="ARBA00009033"/>
    </source>
</evidence>
<dbReference type="InterPro" id="IPR011657">
    <property type="entry name" value="CNT_C_dom"/>
</dbReference>
<reference evidence="7 8" key="1">
    <citation type="journal article" date="2016" name="Front. Microbiol.">
        <title>Comprehensive Phylogenetic Analysis of Bovine Non-aureus Staphylococci Species Based on Whole-Genome Sequencing.</title>
        <authorList>
            <person name="Naushad S."/>
            <person name="Barkema H.W."/>
            <person name="Luby C."/>
            <person name="Condas L.A."/>
            <person name="Nobrega D.B."/>
            <person name="Carson D.A."/>
            <person name="De Buck J."/>
        </authorList>
    </citation>
    <scope>NUCLEOTIDE SEQUENCE [LARGE SCALE GENOMIC DNA]</scope>
    <source>
        <strain evidence="7 8">SNUC 5959</strain>
    </source>
</reference>
<dbReference type="Pfam" id="PF01773">
    <property type="entry name" value="Nucleos_tra2_N"/>
    <property type="match status" value="1"/>
</dbReference>
<dbReference type="InterPro" id="IPR008276">
    <property type="entry name" value="C_nuclsd_transpt"/>
</dbReference>
<dbReference type="Proteomes" id="UP000285625">
    <property type="component" value="Unassembled WGS sequence"/>
</dbReference>
<keyword evidence="6" id="KW-0472">Membrane</keyword>
<dbReference type="AlphaFoldDB" id="A0A0A8HTC2"/>
<dbReference type="InterPro" id="IPR002668">
    <property type="entry name" value="CNT_N_dom"/>
</dbReference>